<evidence type="ECO:0000259" key="5">
    <source>
        <dbReference type="SMART" id="SM01002"/>
    </source>
</evidence>
<dbReference type="KEGG" id="hnv:DDQ68_06155"/>
<dbReference type="InterPro" id="IPR007886">
    <property type="entry name" value="AlaDH/PNT_N"/>
</dbReference>
<dbReference type="RefSeq" id="WP_109655519.1">
    <property type="nucleotide sequence ID" value="NZ_CP029145.1"/>
</dbReference>
<dbReference type="GO" id="GO:0000286">
    <property type="term" value="F:alanine dehydrogenase activity"/>
    <property type="evidence" value="ECO:0007669"/>
    <property type="project" value="UniProtKB-EC"/>
</dbReference>
<proteinExistence type="inferred from homology"/>
<evidence type="ECO:0000256" key="3">
    <source>
        <dbReference type="ARBA" id="ARBA00023002"/>
    </source>
</evidence>
<dbReference type="PROSITE" id="PS00837">
    <property type="entry name" value="ALADH_PNT_2"/>
    <property type="match status" value="1"/>
</dbReference>
<evidence type="ECO:0000259" key="6">
    <source>
        <dbReference type="SMART" id="SM01003"/>
    </source>
</evidence>
<evidence type="ECO:0000256" key="2">
    <source>
        <dbReference type="ARBA" id="ARBA00012897"/>
    </source>
</evidence>
<dbReference type="SUPFAM" id="SSF52283">
    <property type="entry name" value="Formate/glycerate dehydrogenase catalytic domain-like"/>
    <property type="match status" value="1"/>
</dbReference>
<keyword evidence="8" id="KW-1185">Reference proteome</keyword>
<dbReference type="SUPFAM" id="SSF51735">
    <property type="entry name" value="NAD(P)-binding Rossmann-fold domains"/>
    <property type="match status" value="1"/>
</dbReference>
<dbReference type="InterPro" id="IPR036291">
    <property type="entry name" value="NAD(P)-bd_dom_sf"/>
</dbReference>
<comment type="similarity">
    <text evidence="1">Belongs to the AlaDH/PNT family.</text>
</comment>
<evidence type="ECO:0000256" key="4">
    <source>
        <dbReference type="ARBA" id="ARBA00023027"/>
    </source>
</evidence>
<accession>A0A2Z3GL06</accession>
<dbReference type="CDD" id="cd05305">
    <property type="entry name" value="L-AlaDH"/>
    <property type="match status" value="1"/>
</dbReference>
<evidence type="ECO:0000256" key="1">
    <source>
        <dbReference type="ARBA" id="ARBA00005689"/>
    </source>
</evidence>
<sequence length="408" mass="44500">MPEQLPSGFESLAASRAYFTQESLLAVETRKRKLFIGLPRETTLQENRLGLTPEAVQHLVTAGHEVVLEAGAGEPSKYSDHNYSEAGAQIVYSPQEVFQADIVLKVAPPTRDEIEYLHPGQTLISALQMGTLTAEYIAALQRKKVNAIGFEFIRDPSGAMPVVRAMSEIAGSTVMLVAAEYLARSNEGKGIILGGITGVPPSQVVILGAGTVAEYAARAAIGLGAEVKVFDNHLYKLRRLKHNLGTQLYTSTLDTFALSQQIRRADVVIGALSIEDGRIPFMVPEEMVASMAPGSIVIDVSIDQGGCFETSEMTSHSQPIFRKYDVVHYCVPNIASRVPRTATNALSNIFTPILQEIHQHGGINEVLFTNEHFRAGVYIYRGSLTNAAIGKKYNMRYKELGLLIAVRN</sequence>
<evidence type="ECO:0000313" key="7">
    <source>
        <dbReference type="EMBL" id="AWM32407.1"/>
    </source>
</evidence>
<dbReference type="AlphaFoldDB" id="A0A2Z3GL06"/>
<dbReference type="InterPro" id="IPR008143">
    <property type="entry name" value="Ala_DH/PNT_CS2"/>
</dbReference>
<dbReference type="Gene3D" id="3.40.50.720">
    <property type="entry name" value="NAD(P)-binding Rossmann-like Domain"/>
    <property type="match status" value="2"/>
</dbReference>
<dbReference type="OrthoDB" id="9804592at2"/>
<organism evidence="7 8">
    <name type="scientific">Hymenobacter nivis</name>
    <dbReference type="NCBI Taxonomy" id="1850093"/>
    <lineage>
        <taxon>Bacteria</taxon>
        <taxon>Pseudomonadati</taxon>
        <taxon>Bacteroidota</taxon>
        <taxon>Cytophagia</taxon>
        <taxon>Cytophagales</taxon>
        <taxon>Hymenobacteraceae</taxon>
        <taxon>Hymenobacter</taxon>
    </lineage>
</organism>
<dbReference type="Pfam" id="PF05222">
    <property type="entry name" value="AlaDh_PNT_N"/>
    <property type="match status" value="1"/>
</dbReference>
<protein>
    <recommendedName>
        <fullName evidence="2">alanine dehydrogenase</fullName>
        <ecNumber evidence="2">1.4.1.1</ecNumber>
    </recommendedName>
</protein>
<dbReference type="PANTHER" id="PTHR42795">
    <property type="entry name" value="ALANINE DEHYDROGENASE"/>
    <property type="match status" value="1"/>
</dbReference>
<keyword evidence="4" id="KW-0520">NAD</keyword>
<feature type="domain" description="Alanine dehydrogenase/pyridine nucleotide transhydrogenase N-terminal" evidence="6">
    <location>
        <begin position="37"/>
        <end position="170"/>
    </location>
</feature>
<dbReference type="Pfam" id="PF01262">
    <property type="entry name" value="AlaDh_PNT_C"/>
    <property type="match status" value="1"/>
</dbReference>
<dbReference type="GO" id="GO:0042853">
    <property type="term" value="P:L-alanine catabolic process"/>
    <property type="evidence" value="ECO:0007669"/>
    <property type="project" value="InterPro"/>
</dbReference>
<dbReference type="Proteomes" id="UP000245999">
    <property type="component" value="Chromosome"/>
</dbReference>
<dbReference type="SMART" id="SM01003">
    <property type="entry name" value="AlaDh_PNT_N"/>
    <property type="match status" value="1"/>
</dbReference>
<keyword evidence="3" id="KW-0560">Oxidoreductase</keyword>
<dbReference type="GO" id="GO:0005886">
    <property type="term" value="C:plasma membrane"/>
    <property type="evidence" value="ECO:0007669"/>
    <property type="project" value="TreeGrafter"/>
</dbReference>
<dbReference type="EMBL" id="CP029145">
    <property type="protein sequence ID" value="AWM32407.1"/>
    <property type="molecule type" value="Genomic_DNA"/>
</dbReference>
<dbReference type="InterPro" id="IPR007698">
    <property type="entry name" value="AlaDH/PNT_NAD(H)-bd"/>
</dbReference>
<dbReference type="PANTHER" id="PTHR42795:SF1">
    <property type="entry name" value="ALANINE DEHYDROGENASE"/>
    <property type="match status" value="1"/>
</dbReference>
<gene>
    <name evidence="7" type="ORF">DDQ68_06155</name>
</gene>
<dbReference type="SMART" id="SM01002">
    <property type="entry name" value="AlaDh_PNT_C"/>
    <property type="match status" value="1"/>
</dbReference>
<name>A0A2Z3GL06_9BACT</name>
<evidence type="ECO:0000313" key="8">
    <source>
        <dbReference type="Proteomes" id="UP000245999"/>
    </source>
</evidence>
<dbReference type="InterPro" id="IPR008141">
    <property type="entry name" value="Ala_DH"/>
</dbReference>
<dbReference type="EC" id="1.4.1.1" evidence="2"/>
<reference evidence="8" key="1">
    <citation type="submission" date="2018-04" db="EMBL/GenBank/DDBJ databases">
        <title>Complete genome of Antarctic heterotrophic bacterium Hymenobacter nivis.</title>
        <authorList>
            <person name="Terashima M."/>
        </authorList>
    </citation>
    <scope>NUCLEOTIDE SEQUENCE [LARGE SCALE GENOMIC DNA]</scope>
    <source>
        <strain evidence="8">NBRC 111535</strain>
    </source>
</reference>
<feature type="domain" description="Alanine dehydrogenase/pyridine nucleotide transhydrogenase NAD(H)-binding" evidence="5">
    <location>
        <begin position="182"/>
        <end position="330"/>
    </location>
</feature>